<dbReference type="Pfam" id="PF00583">
    <property type="entry name" value="Acetyltransf_1"/>
    <property type="match status" value="1"/>
</dbReference>
<dbReference type="Proteomes" id="UP000184693">
    <property type="component" value="Unassembled WGS sequence"/>
</dbReference>
<dbReference type="InterPro" id="IPR000182">
    <property type="entry name" value="GNAT_dom"/>
</dbReference>
<keyword evidence="4" id="KW-0687">Ribonucleoprotein</keyword>
<dbReference type="Gene3D" id="3.40.630.30">
    <property type="match status" value="1"/>
</dbReference>
<reference evidence="4 5" key="1">
    <citation type="submission" date="2016-11" db="EMBL/GenBank/DDBJ databases">
        <authorList>
            <person name="Jaros S."/>
            <person name="Januszkiewicz K."/>
            <person name="Wedrychowicz H."/>
        </authorList>
    </citation>
    <scope>NUCLEOTIDE SEQUENCE [LARGE SCALE GENOMIC DNA]</scope>
    <source>
        <strain evidence="4 5">GAS86</strain>
    </source>
</reference>
<evidence type="ECO:0000313" key="5">
    <source>
        <dbReference type="Proteomes" id="UP000184693"/>
    </source>
</evidence>
<protein>
    <submittedName>
        <fullName evidence="4">Ribosomal protein S18 acetylase RimI</fullName>
    </submittedName>
</protein>
<dbReference type="PANTHER" id="PTHR43877">
    <property type="entry name" value="AMINOALKYLPHOSPHONATE N-ACETYLTRANSFERASE-RELATED-RELATED"/>
    <property type="match status" value="1"/>
</dbReference>
<dbReference type="EMBL" id="FSRM01000001">
    <property type="protein sequence ID" value="SIN93638.1"/>
    <property type="molecule type" value="Genomic_DNA"/>
</dbReference>
<organism evidence="4 5">
    <name type="scientific">Paraburkholderia phenazinium</name>
    <dbReference type="NCBI Taxonomy" id="60549"/>
    <lineage>
        <taxon>Bacteria</taxon>
        <taxon>Pseudomonadati</taxon>
        <taxon>Pseudomonadota</taxon>
        <taxon>Betaproteobacteria</taxon>
        <taxon>Burkholderiales</taxon>
        <taxon>Burkholderiaceae</taxon>
        <taxon>Paraburkholderia</taxon>
    </lineage>
</organism>
<dbReference type="GO" id="GO:0005840">
    <property type="term" value="C:ribosome"/>
    <property type="evidence" value="ECO:0007669"/>
    <property type="project" value="UniProtKB-KW"/>
</dbReference>
<keyword evidence="2" id="KW-0012">Acyltransferase</keyword>
<dbReference type="InterPro" id="IPR016181">
    <property type="entry name" value="Acyl_CoA_acyltransferase"/>
</dbReference>
<evidence type="ECO:0000259" key="3">
    <source>
        <dbReference type="PROSITE" id="PS51186"/>
    </source>
</evidence>
<keyword evidence="1" id="KW-0808">Transferase</keyword>
<dbReference type="SUPFAM" id="SSF55729">
    <property type="entry name" value="Acyl-CoA N-acyltransferases (Nat)"/>
    <property type="match status" value="1"/>
</dbReference>
<evidence type="ECO:0000256" key="2">
    <source>
        <dbReference type="ARBA" id="ARBA00023315"/>
    </source>
</evidence>
<dbReference type="InterPro" id="IPR050832">
    <property type="entry name" value="Bact_Acetyltransf"/>
</dbReference>
<name>A0A1N6FED4_9BURK</name>
<evidence type="ECO:0000313" key="4">
    <source>
        <dbReference type="EMBL" id="SIN93638.1"/>
    </source>
</evidence>
<dbReference type="GO" id="GO:0016747">
    <property type="term" value="F:acyltransferase activity, transferring groups other than amino-acyl groups"/>
    <property type="evidence" value="ECO:0007669"/>
    <property type="project" value="InterPro"/>
</dbReference>
<dbReference type="PROSITE" id="PS51186">
    <property type="entry name" value="GNAT"/>
    <property type="match status" value="1"/>
</dbReference>
<dbReference type="AlphaFoldDB" id="A0A1N6FED4"/>
<sequence length="196" mass="21391">MIAPLALLAVHFELSSPYMTVPLMSNASALSLRPATTLDADLIASIHAASWQATYRGLLPDAFLDGEVTRERAAYWQARLNAPGAERRNVVIAERAGEPIGFACVERQPDSAWGVLLDNLHALPGHQGIGVGKLLMQAAVDWTRAQGESRLYLYVLEGNTPAIGFYERQGWKFAGAEPDHMGGVDITALRYVYQLD</sequence>
<evidence type="ECO:0000256" key="1">
    <source>
        <dbReference type="ARBA" id="ARBA00022679"/>
    </source>
</evidence>
<gene>
    <name evidence="4" type="ORF">SAMN05444168_1502</name>
</gene>
<proteinExistence type="predicted"/>
<dbReference type="CDD" id="cd04301">
    <property type="entry name" value="NAT_SF"/>
    <property type="match status" value="1"/>
</dbReference>
<feature type="domain" description="N-acetyltransferase" evidence="3">
    <location>
        <begin position="30"/>
        <end position="196"/>
    </location>
</feature>
<accession>A0A1N6FED4</accession>
<keyword evidence="4" id="KW-0689">Ribosomal protein</keyword>